<accession>A0A381SVN3</accession>
<dbReference type="PANTHER" id="PTHR43478">
    <property type="entry name" value="NA+/H+ ANTIPORTER-RELATED"/>
    <property type="match status" value="1"/>
</dbReference>
<feature type="transmembrane region" description="Helical" evidence="6">
    <location>
        <begin position="310"/>
        <end position="330"/>
    </location>
</feature>
<comment type="subcellular location">
    <subcellularLocation>
        <location evidence="1">Cell membrane</location>
        <topology evidence="1">Multi-pass membrane protein</topology>
    </subcellularLocation>
</comment>
<feature type="transmembrane region" description="Helical" evidence="6">
    <location>
        <begin position="70"/>
        <end position="88"/>
    </location>
</feature>
<evidence type="ECO:0000256" key="6">
    <source>
        <dbReference type="SAM" id="Phobius"/>
    </source>
</evidence>
<proteinExistence type="predicted"/>
<feature type="transmembrane region" description="Helical" evidence="6">
    <location>
        <begin position="342"/>
        <end position="363"/>
    </location>
</feature>
<keyword evidence="2" id="KW-1003">Cell membrane</keyword>
<dbReference type="AlphaFoldDB" id="A0A381SVN3"/>
<feature type="transmembrane region" description="Helical" evidence="6">
    <location>
        <begin position="203"/>
        <end position="222"/>
    </location>
</feature>
<feature type="transmembrane region" description="Helical" evidence="6">
    <location>
        <begin position="477"/>
        <end position="497"/>
    </location>
</feature>
<feature type="transmembrane region" description="Helical" evidence="6">
    <location>
        <begin position="383"/>
        <end position="401"/>
    </location>
</feature>
<gene>
    <name evidence="8" type="ORF">METZ01_LOCUS60949</name>
</gene>
<evidence type="ECO:0000313" key="8">
    <source>
        <dbReference type="EMBL" id="SVA08095.1"/>
    </source>
</evidence>
<protein>
    <recommendedName>
        <fullName evidence="7">Na+/H+ antiporter NhaC-like C-terminal domain-containing protein</fullName>
    </recommendedName>
</protein>
<feature type="transmembrane region" description="Helical" evidence="6">
    <location>
        <begin position="108"/>
        <end position="139"/>
    </location>
</feature>
<feature type="transmembrane region" description="Helical" evidence="6">
    <location>
        <begin position="267"/>
        <end position="290"/>
    </location>
</feature>
<keyword evidence="4 6" id="KW-1133">Transmembrane helix</keyword>
<reference evidence="8" key="1">
    <citation type="submission" date="2018-05" db="EMBL/GenBank/DDBJ databases">
        <authorList>
            <person name="Lanie J.A."/>
            <person name="Ng W.-L."/>
            <person name="Kazmierczak K.M."/>
            <person name="Andrzejewski T.M."/>
            <person name="Davidsen T.M."/>
            <person name="Wayne K.J."/>
            <person name="Tettelin H."/>
            <person name="Glass J.I."/>
            <person name="Rusch D."/>
            <person name="Podicherti R."/>
            <person name="Tsui H.-C.T."/>
            <person name="Winkler M.E."/>
        </authorList>
    </citation>
    <scope>NUCLEOTIDE SEQUENCE</scope>
</reference>
<name>A0A381SVN3_9ZZZZ</name>
<evidence type="ECO:0000256" key="2">
    <source>
        <dbReference type="ARBA" id="ARBA00022475"/>
    </source>
</evidence>
<feature type="transmembrane region" description="Helical" evidence="6">
    <location>
        <begin position="408"/>
        <end position="425"/>
    </location>
</feature>
<evidence type="ECO:0000256" key="3">
    <source>
        <dbReference type="ARBA" id="ARBA00022692"/>
    </source>
</evidence>
<organism evidence="8">
    <name type="scientific">marine metagenome</name>
    <dbReference type="NCBI Taxonomy" id="408172"/>
    <lineage>
        <taxon>unclassified sequences</taxon>
        <taxon>metagenomes</taxon>
        <taxon>ecological metagenomes</taxon>
    </lineage>
</organism>
<dbReference type="InterPro" id="IPR018461">
    <property type="entry name" value="Na/H_Antiport_NhaC-like_C"/>
</dbReference>
<feature type="non-terminal residue" evidence="8">
    <location>
        <position position="1"/>
    </location>
</feature>
<evidence type="ECO:0000259" key="7">
    <source>
        <dbReference type="Pfam" id="PF03553"/>
    </source>
</evidence>
<keyword evidence="3 6" id="KW-0812">Transmembrane</keyword>
<dbReference type="EMBL" id="UINC01003643">
    <property type="protein sequence ID" value="SVA08095.1"/>
    <property type="molecule type" value="Genomic_DNA"/>
</dbReference>
<evidence type="ECO:0000256" key="1">
    <source>
        <dbReference type="ARBA" id="ARBA00004651"/>
    </source>
</evidence>
<dbReference type="Pfam" id="PF03553">
    <property type="entry name" value="Na_H_antiporter"/>
    <property type="match status" value="1"/>
</dbReference>
<dbReference type="GO" id="GO:0005886">
    <property type="term" value="C:plasma membrane"/>
    <property type="evidence" value="ECO:0007669"/>
    <property type="project" value="UniProtKB-SubCell"/>
</dbReference>
<dbReference type="PANTHER" id="PTHR43478:SF1">
    <property type="entry name" value="NA+_H+ ANTIPORTER NHAC-LIKE C-TERMINAL DOMAIN-CONTAINING PROTEIN"/>
    <property type="match status" value="1"/>
</dbReference>
<evidence type="ECO:0000256" key="4">
    <source>
        <dbReference type="ARBA" id="ARBA00022989"/>
    </source>
</evidence>
<sequence>VEQATFGVIAIVPPVLAISMAIATRQVTVSLLGGIWIGWVIHAGGNPLQGTAQAISAMIEVFADPGQTRVIVFTLLMGSLLILMQRGGGIDGFLNWVSQWKWSRTRRGAQLMASVIGLGVFIESNITCLVVGTVSRPLFDKLKISREKLAYICDSTSAPVCILLPFNAWGATVLGLLSAQAALGNLGDQSPLSIFMAAVPLNFYAVLAVILVFVVSITNWNIGPMKVAERRAIEEGKVLADDARPVVADEVIMIPRKETVAPRLGNMLIPLFGMVVMVFAGIGITGSIGAREANILDPGLFDIMNQGSGSTSVMWGVLLGLALMVLLSVLQKAFSMQEFVDLAFKGAGGILPLAVLMVLAFALGDVCQALGTGPWVAASVRPFLTPVLVAPLVFLVSAFIAFSTGTSWGTFAIMITLAVPLVSLFNSESVVVSLPLVVSAVLGGGVFGDHCSPISDTSVVSSMASASDHIDHVRTQLPYALVAGTVTLMLYFIAGALL</sequence>
<feature type="transmembrane region" description="Helical" evidence="6">
    <location>
        <begin position="6"/>
        <end position="23"/>
    </location>
</feature>
<keyword evidence="5 6" id="KW-0472">Membrane</keyword>
<feature type="domain" description="Na+/H+ antiporter NhaC-like C-terminal" evidence="7">
    <location>
        <begin position="161"/>
        <end position="495"/>
    </location>
</feature>
<evidence type="ECO:0000256" key="5">
    <source>
        <dbReference type="ARBA" id="ARBA00023136"/>
    </source>
</evidence>